<evidence type="ECO:0000313" key="2">
    <source>
        <dbReference type="Proteomes" id="UP000199515"/>
    </source>
</evidence>
<dbReference type="STRING" id="589385.SAMN05421504_11623"/>
<reference evidence="1 2" key="1">
    <citation type="submission" date="2016-10" db="EMBL/GenBank/DDBJ databases">
        <authorList>
            <person name="de Groot N.N."/>
        </authorList>
    </citation>
    <scope>NUCLEOTIDE SEQUENCE [LARGE SCALE GENOMIC DNA]</scope>
    <source>
        <strain evidence="1 2">CPCC 202699</strain>
    </source>
</reference>
<dbReference type="InterPro" id="IPR016024">
    <property type="entry name" value="ARM-type_fold"/>
</dbReference>
<dbReference type="RefSeq" id="WP_143047296.1">
    <property type="nucleotide sequence ID" value="NZ_FNON01000016.1"/>
</dbReference>
<organism evidence="1 2">
    <name type="scientific">Amycolatopsis xylanica</name>
    <dbReference type="NCBI Taxonomy" id="589385"/>
    <lineage>
        <taxon>Bacteria</taxon>
        <taxon>Bacillati</taxon>
        <taxon>Actinomycetota</taxon>
        <taxon>Actinomycetes</taxon>
        <taxon>Pseudonocardiales</taxon>
        <taxon>Pseudonocardiaceae</taxon>
        <taxon>Amycolatopsis</taxon>
    </lineage>
</organism>
<protein>
    <submittedName>
        <fullName evidence="1">HEAT repeat-containing protein</fullName>
    </submittedName>
</protein>
<evidence type="ECO:0000313" key="1">
    <source>
        <dbReference type="EMBL" id="SDZ42349.1"/>
    </source>
</evidence>
<gene>
    <name evidence="1" type="ORF">SAMN05421504_11623</name>
</gene>
<keyword evidence="2" id="KW-1185">Reference proteome</keyword>
<dbReference type="Pfam" id="PF13646">
    <property type="entry name" value="HEAT_2"/>
    <property type="match status" value="1"/>
</dbReference>
<dbReference type="Proteomes" id="UP000199515">
    <property type="component" value="Unassembled WGS sequence"/>
</dbReference>
<sequence>MTTPAALKRDLEAVGVDGDLWGLVNSNTRYRAAVPVLLDWLRHVAERVPGPDLGKVREGLVRALTVPEARPVAAPELIRQFQEVDDLTVRWVIGNALSVVYDDSVFDQLEPLVRERRFGKGRQMLVHGLGRSKHPRAPELLVELLSDDDVAAHAVTALTKLKPPGVRGAVEPLLNHPQPLVRKNAKKALEKLP</sequence>
<accession>A0A1H3SZ36</accession>
<proteinExistence type="predicted"/>
<dbReference type="OrthoDB" id="3692795at2"/>
<dbReference type="EMBL" id="FNON01000016">
    <property type="protein sequence ID" value="SDZ42349.1"/>
    <property type="molecule type" value="Genomic_DNA"/>
</dbReference>
<name>A0A1H3SZ36_9PSEU</name>
<dbReference type="SUPFAM" id="SSF48371">
    <property type="entry name" value="ARM repeat"/>
    <property type="match status" value="1"/>
</dbReference>
<dbReference type="Gene3D" id="1.25.10.10">
    <property type="entry name" value="Leucine-rich Repeat Variant"/>
    <property type="match status" value="1"/>
</dbReference>
<dbReference type="AlphaFoldDB" id="A0A1H3SZ36"/>
<dbReference type="InterPro" id="IPR011989">
    <property type="entry name" value="ARM-like"/>
</dbReference>